<dbReference type="Proteomes" id="UP000030671">
    <property type="component" value="Unassembled WGS sequence"/>
</dbReference>
<dbReference type="AlphaFoldDB" id="W4KQ39"/>
<dbReference type="EMBL" id="KI925454">
    <property type="protein sequence ID" value="ETW87176.1"/>
    <property type="molecule type" value="Genomic_DNA"/>
</dbReference>
<evidence type="ECO:0000313" key="2">
    <source>
        <dbReference type="EMBL" id="ETW87176.1"/>
    </source>
</evidence>
<accession>W4KQ39</accession>
<feature type="transmembrane region" description="Helical" evidence="1">
    <location>
        <begin position="378"/>
        <end position="398"/>
    </location>
</feature>
<feature type="transmembrane region" description="Helical" evidence="1">
    <location>
        <begin position="52"/>
        <end position="74"/>
    </location>
</feature>
<feature type="transmembrane region" description="Helical" evidence="1">
    <location>
        <begin position="147"/>
        <end position="164"/>
    </location>
</feature>
<feature type="transmembrane region" description="Helical" evidence="1">
    <location>
        <begin position="323"/>
        <end position="345"/>
    </location>
</feature>
<feature type="transmembrane region" description="Helical" evidence="1">
    <location>
        <begin position="115"/>
        <end position="135"/>
    </location>
</feature>
<dbReference type="GeneID" id="20669538"/>
<dbReference type="OrthoDB" id="10062838at2759"/>
<keyword evidence="1" id="KW-0472">Membrane</keyword>
<dbReference type="InterPro" id="IPR026505">
    <property type="entry name" value="Solute_c_fam_35_mem_F3/F4"/>
</dbReference>
<evidence type="ECO:0000256" key="1">
    <source>
        <dbReference type="SAM" id="Phobius"/>
    </source>
</evidence>
<feature type="transmembrane region" description="Helical" evidence="1">
    <location>
        <begin position="288"/>
        <end position="311"/>
    </location>
</feature>
<proteinExistence type="predicted"/>
<gene>
    <name evidence="2" type="ORF">HETIRDRAFT_307938</name>
</gene>
<feature type="transmembrane region" description="Helical" evidence="1">
    <location>
        <begin position="211"/>
        <end position="230"/>
    </location>
</feature>
<dbReference type="PANTHER" id="PTHR19346:SF4">
    <property type="entry name" value="SUGAR PHOSPHATE TRANSPORTER DOMAIN-CONTAINING PROTEIN"/>
    <property type="match status" value="1"/>
</dbReference>
<reference evidence="2 3" key="1">
    <citation type="journal article" date="2012" name="New Phytol.">
        <title>Insight into trade-off between wood decay and parasitism from the genome of a fungal forest pathogen.</title>
        <authorList>
            <person name="Olson A."/>
            <person name="Aerts A."/>
            <person name="Asiegbu F."/>
            <person name="Belbahri L."/>
            <person name="Bouzid O."/>
            <person name="Broberg A."/>
            <person name="Canback B."/>
            <person name="Coutinho P.M."/>
            <person name="Cullen D."/>
            <person name="Dalman K."/>
            <person name="Deflorio G."/>
            <person name="van Diepen L.T."/>
            <person name="Dunand C."/>
            <person name="Duplessis S."/>
            <person name="Durling M."/>
            <person name="Gonthier P."/>
            <person name="Grimwood J."/>
            <person name="Fossdal C.G."/>
            <person name="Hansson D."/>
            <person name="Henrissat B."/>
            <person name="Hietala A."/>
            <person name="Himmelstrand K."/>
            <person name="Hoffmeister D."/>
            <person name="Hogberg N."/>
            <person name="James T.Y."/>
            <person name="Karlsson M."/>
            <person name="Kohler A."/>
            <person name="Kues U."/>
            <person name="Lee Y.H."/>
            <person name="Lin Y.C."/>
            <person name="Lind M."/>
            <person name="Lindquist E."/>
            <person name="Lombard V."/>
            <person name="Lucas S."/>
            <person name="Lunden K."/>
            <person name="Morin E."/>
            <person name="Murat C."/>
            <person name="Park J."/>
            <person name="Raffaello T."/>
            <person name="Rouze P."/>
            <person name="Salamov A."/>
            <person name="Schmutz J."/>
            <person name="Solheim H."/>
            <person name="Stahlberg J."/>
            <person name="Velez H."/>
            <person name="de Vries R.P."/>
            <person name="Wiebenga A."/>
            <person name="Woodward S."/>
            <person name="Yakovlev I."/>
            <person name="Garbelotto M."/>
            <person name="Martin F."/>
            <person name="Grigoriev I.V."/>
            <person name="Stenlid J."/>
        </authorList>
    </citation>
    <scope>NUCLEOTIDE SEQUENCE [LARGE SCALE GENOMIC DNA]</scope>
    <source>
        <strain evidence="2 3">TC 32-1</strain>
    </source>
</reference>
<name>W4KQ39_HETIT</name>
<dbReference type="RefSeq" id="XP_009541109.1">
    <property type="nucleotide sequence ID" value="XM_009542814.1"/>
</dbReference>
<sequence length="404" mass="43476">MNGGDDSRIAALPHLGGKTAVILFVFTLSAFVAESQLTHYVQSSLGYRQPFFLFYVVHSAFLIIFPLHLLYLALSTRTPPRPFLRGLLLAIRRHLAPQSQSLLTGQPAQFPTFKFFRLSLGLTLGATAPGLLWFSAISLAPVSDVTAIWNTNAFFAYVITVKLFKLGWEVRKLAAVSIATLGVLAVIYGGSQEPDASSAGNSSLLSTKAPLTGDLLTVVASVGYGFYQVLYKRYATLPSDLEFASSDAYTRASASGDEFSEGVFEDLLEDQIDVDTVYPPPFGLHANFLTAIVGLCTFTLLSVFIPILHYSGVETFRLPPNSLVVLSIASIAGTGVIFNAGFMILLGIWGPIIASVGNLLTIVLVFLSDILLGGTDVITVWSLMGAGGIILAFGILVYDMSQRR</sequence>
<keyword evidence="1" id="KW-0812">Transmembrane</keyword>
<feature type="transmembrane region" description="Helical" evidence="1">
    <location>
        <begin position="12"/>
        <end position="32"/>
    </location>
</feature>
<feature type="transmembrane region" description="Helical" evidence="1">
    <location>
        <begin position="173"/>
        <end position="191"/>
    </location>
</feature>
<keyword evidence="3" id="KW-1185">Reference proteome</keyword>
<organism evidence="2 3">
    <name type="scientific">Heterobasidion irregulare (strain TC 32-1)</name>
    <dbReference type="NCBI Taxonomy" id="747525"/>
    <lineage>
        <taxon>Eukaryota</taxon>
        <taxon>Fungi</taxon>
        <taxon>Dikarya</taxon>
        <taxon>Basidiomycota</taxon>
        <taxon>Agaricomycotina</taxon>
        <taxon>Agaricomycetes</taxon>
        <taxon>Russulales</taxon>
        <taxon>Bondarzewiaceae</taxon>
        <taxon>Heterobasidion</taxon>
        <taxon>Heterobasidion annosum species complex</taxon>
    </lineage>
</organism>
<protein>
    <recommendedName>
        <fullName evidence="4">EamA domain-containing protein</fullName>
    </recommendedName>
</protein>
<keyword evidence="1" id="KW-1133">Transmembrane helix</keyword>
<dbReference type="HOGENOM" id="CLU_025401_1_0_1"/>
<dbReference type="eggNOG" id="ENOG502RZIB">
    <property type="taxonomic scope" value="Eukaryota"/>
</dbReference>
<dbReference type="InParanoid" id="W4KQ39"/>
<evidence type="ECO:0000313" key="3">
    <source>
        <dbReference type="Proteomes" id="UP000030671"/>
    </source>
</evidence>
<dbReference type="KEGG" id="hir:HETIRDRAFT_307938"/>
<evidence type="ECO:0008006" key="4">
    <source>
        <dbReference type="Google" id="ProtNLM"/>
    </source>
</evidence>
<dbReference type="PANTHER" id="PTHR19346">
    <property type="entry name" value="SUGAR PHOSPHATE TRANSPORTER DOMAIN-CONTAINING PROTEIN"/>
    <property type="match status" value="1"/>
</dbReference>
<feature type="transmembrane region" description="Helical" evidence="1">
    <location>
        <begin position="352"/>
        <end position="372"/>
    </location>
</feature>